<dbReference type="OrthoDB" id="1442507at2"/>
<keyword evidence="1" id="KW-0472">Membrane</keyword>
<keyword evidence="1" id="KW-1133">Transmembrane helix</keyword>
<feature type="transmembrane region" description="Helical" evidence="1">
    <location>
        <begin position="103"/>
        <end position="125"/>
    </location>
</feature>
<keyword evidence="1" id="KW-0812">Transmembrane</keyword>
<name>A0A3M9NAI7_9BACT</name>
<organism evidence="2 3">
    <name type="scientific">Hanamia caeni</name>
    <dbReference type="NCBI Taxonomy" id="2294116"/>
    <lineage>
        <taxon>Bacteria</taxon>
        <taxon>Pseudomonadati</taxon>
        <taxon>Bacteroidota</taxon>
        <taxon>Chitinophagia</taxon>
        <taxon>Chitinophagales</taxon>
        <taxon>Chitinophagaceae</taxon>
        <taxon>Hanamia</taxon>
    </lineage>
</organism>
<dbReference type="Proteomes" id="UP000267223">
    <property type="component" value="Unassembled WGS sequence"/>
</dbReference>
<proteinExistence type="predicted"/>
<dbReference type="AlphaFoldDB" id="A0A3M9NAI7"/>
<reference evidence="2 3" key="1">
    <citation type="submission" date="2018-11" db="EMBL/GenBank/DDBJ databases">
        <title>Draft genome sequence of Ferruginibacter sp. BO-59.</title>
        <authorList>
            <person name="Im W.T."/>
        </authorList>
    </citation>
    <scope>NUCLEOTIDE SEQUENCE [LARGE SCALE GENOMIC DNA]</scope>
    <source>
        <strain evidence="2 3">BO-59</strain>
    </source>
</reference>
<evidence type="ECO:0000313" key="2">
    <source>
        <dbReference type="EMBL" id="RNI34263.1"/>
    </source>
</evidence>
<sequence length="135" mass="15945">MENKEDQNIEKLVERMMMNSEIESPSPDFTQNVMSGIYASQKSREIMYKPIFSKRTWFIIFTGIIAIFIYSFFNSNTQAPVFEVNFSWFRLSQLEKLFPNFRISFLTAYVILLAASAVMVQIFLLKKYFDKQLES</sequence>
<comment type="caution">
    <text evidence="2">The sequence shown here is derived from an EMBL/GenBank/DDBJ whole genome shotgun (WGS) entry which is preliminary data.</text>
</comment>
<dbReference type="RefSeq" id="WP_123121804.1">
    <property type="nucleotide sequence ID" value="NZ_RJJR01000014.1"/>
</dbReference>
<evidence type="ECO:0000313" key="3">
    <source>
        <dbReference type="Proteomes" id="UP000267223"/>
    </source>
</evidence>
<protein>
    <submittedName>
        <fullName evidence="2">Uncharacterized protein</fullName>
    </submittedName>
</protein>
<gene>
    <name evidence="2" type="ORF">EFY79_16345</name>
</gene>
<accession>A0A3M9NAI7</accession>
<keyword evidence="3" id="KW-1185">Reference proteome</keyword>
<evidence type="ECO:0000256" key="1">
    <source>
        <dbReference type="SAM" id="Phobius"/>
    </source>
</evidence>
<dbReference type="EMBL" id="RJJR01000014">
    <property type="protein sequence ID" value="RNI34263.1"/>
    <property type="molecule type" value="Genomic_DNA"/>
</dbReference>
<feature type="transmembrane region" description="Helical" evidence="1">
    <location>
        <begin position="56"/>
        <end position="73"/>
    </location>
</feature>